<gene>
    <name evidence="1" type="ORF">GPM918_LOCUS29345</name>
    <name evidence="2" type="ORF">OVA965_LOCUS32714</name>
    <name evidence="3" type="ORF">SRO942_LOCUS29917</name>
    <name evidence="4" type="ORF">TMI583_LOCUS33583</name>
</gene>
<dbReference type="Proteomes" id="UP000663829">
    <property type="component" value="Unassembled WGS sequence"/>
</dbReference>
<protein>
    <submittedName>
        <fullName evidence="1">Uncharacterized protein</fullName>
    </submittedName>
</protein>
<comment type="caution">
    <text evidence="1">The sequence shown here is derived from an EMBL/GenBank/DDBJ whole genome shotgun (WGS) entry which is preliminary data.</text>
</comment>
<dbReference type="AlphaFoldDB" id="A0A815F3C0"/>
<evidence type="ECO:0000313" key="1">
    <source>
        <dbReference type="EMBL" id="CAF1318277.1"/>
    </source>
</evidence>
<evidence type="ECO:0000313" key="3">
    <source>
        <dbReference type="EMBL" id="CAF4161830.1"/>
    </source>
</evidence>
<dbReference type="Proteomes" id="UP000677228">
    <property type="component" value="Unassembled WGS sequence"/>
</dbReference>
<evidence type="ECO:0000313" key="5">
    <source>
        <dbReference type="Proteomes" id="UP000663829"/>
    </source>
</evidence>
<organism evidence="1 5">
    <name type="scientific">Didymodactylos carnosus</name>
    <dbReference type="NCBI Taxonomy" id="1234261"/>
    <lineage>
        <taxon>Eukaryota</taxon>
        <taxon>Metazoa</taxon>
        <taxon>Spiralia</taxon>
        <taxon>Gnathifera</taxon>
        <taxon>Rotifera</taxon>
        <taxon>Eurotatoria</taxon>
        <taxon>Bdelloidea</taxon>
        <taxon>Philodinida</taxon>
        <taxon>Philodinidae</taxon>
        <taxon>Didymodactylos</taxon>
    </lineage>
</organism>
<keyword evidence="5" id="KW-1185">Reference proteome</keyword>
<dbReference type="Proteomes" id="UP000682733">
    <property type="component" value="Unassembled WGS sequence"/>
</dbReference>
<name>A0A815F3C0_9BILA</name>
<evidence type="ECO:0000313" key="2">
    <source>
        <dbReference type="EMBL" id="CAF1394062.1"/>
    </source>
</evidence>
<sequence>MHIGSGSERNASLPVPAPFEAVQLRPASNPSVASFPQNLKKEHVWTDDRKCGTNMISEDMNSRRITY</sequence>
<dbReference type="EMBL" id="CAJNOQ010013277">
    <property type="protein sequence ID" value="CAF1318277.1"/>
    <property type="molecule type" value="Genomic_DNA"/>
</dbReference>
<reference evidence="1" key="1">
    <citation type="submission" date="2021-02" db="EMBL/GenBank/DDBJ databases">
        <authorList>
            <person name="Nowell W R."/>
        </authorList>
    </citation>
    <scope>NUCLEOTIDE SEQUENCE</scope>
</reference>
<proteinExistence type="predicted"/>
<dbReference type="Proteomes" id="UP000681722">
    <property type="component" value="Unassembled WGS sequence"/>
</dbReference>
<accession>A0A815F3C0</accession>
<dbReference type="EMBL" id="CAJOBC010046256">
    <property type="protein sequence ID" value="CAF4161830.1"/>
    <property type="molecule type" value="Genomic_DNA"/>
</dbReference>
<dbReference type="EMBL" id="CAJOBA010047475">
    <property type="protein sequence ID" value="CAF4201587.1"/>
    <property type="molecule type" value="Genomic_DNA"/>
</dbReference>
<dbReference type="EMBL" id="CAJNOK010025759">
    <property type="protein sequence ID" value="CAF1394062.1"/>
    <property type="molecule type" value="Genomic_DNA"/>
</dbReference>
<evidence type="ECO:0000313" key="4">
    <source>
        <dbReference type="EMBL" id="CAF4201587.1"/>
    </source>
</evidence>